<evidence type="ECO:0000256" key="2">
    <source>
        <dbReference type="ARBA" id="ARBA00014024"/>
    </source>
</evidence>
<dbReference type="RefSeq" id="WP_259084368.1">
    <property type="nucleotide sequence ID" value="NZ_JANTYZ010000036.1"/>
</dbReference>
<dbReference type="Pfam" id="PF10627">
    <property type="entry name" value="CsgE"/>
    <property type="match status" value="1"/>
</dbReference>
<evidence type="ECO:0000313" key="5">
    <source>
        <dbReference type="Proteomes" id="UP001155034"/>
    </source>
</evidence>
<evidence type="ECO:0000313" key="4">
    <source>
        <dbReference type="EMBL" id="MCS3867062.1"/>
    </source>
</evidence>
<sequence>MRGLVVDETITPQGRTFYTEFYGVWQSPPVDGFYTVEVREKPTPGRAALVRVFVNDDVTFQARLQPRTDIAERALQAARRTYGYVRSGQGILQIY</sequence>
<evidence type="ECO:0000256" key="3">
    <source>
        <dbReference type="ARBA" id="ARBA00022729"/>
    </source>
</evidence>
<organism evidence="4 5">
    <name type="scientific">Salinibacter ruber</name>
    <dbReference type="NCBI Taxonomy" id="146919"/>
    <lineage>
        <taxon>Bacteria</taxon>
        <taxon>Pseudomonadati</taxon>
        <taxon>Rhodothermota</taxon>
        <taxon>Rhodothermia</taxon>
        <taxon>Rhodothermales</taxon>
        <taxon>Salinibacteraceae</taxon>
        <taxon>Salinibacter</taxon>
    </lineage>
</organism>
<comment type="caution">
    <text evidence="4">The sequence shown here is derived from an EMBL/GenBank/DDBJ whole genome shotgun (WGS) entry which is preliminary data.</text>
</comment>
<evidence type="ECO:0000256" key="1">
    <source>
        <dbReference type="ARBA" id="ARBA00003989"/>
    </source>
</evidence>
<dbReference type="EMBL" id="JANTYZ010000036">
    <property type="protein sequence ID" value="MCS3867062.1"/>
    <property type="molecule type" value="Genomic_DNA"/>
</dbReference>
<reference evidence="4" key="1">
    <citation type="submission" date="2022-08" db="EMBL/GenBank/DDBJ databases">
        <title>Genomic Encyclopedia of Type Strains, Phase V (KMG-V): Genome sequencing to study the core and pangenomes of soil and plant-associated prokaryotes.</title>
        <authorList>
            <person name="Whitman W."/>
        </authorList>
    </citation>
    <scope>NUCLEOTIDE SEQUENCE</scope>
    <source>
        <strain evidence="4">SP2016B</strain>
    </source>
</reference>
<accession>A0A9X2U5F7</accession>
<name>A0A9X2U5F7_9BACT</name>
<dbReference type="InterPro" id="IPR018900">
    <property type="entry name" value="Curli_CsgE"/>
</dbReference>
<gene>
    <name evidence="4" type="ORF">GGP82_003646</name>
</gene>
<protein>
    <recommendedName>
        <fullName evidence="2">Curli production assembly/transport component CsgE</fullName>
    </recommendedName>
</protein>
<proteinExistence type="predicted"/>
<keyword evidence="3" id="KW-0732">Signal</keyword>
<comment type="function">
    <text evidence="1">May be involved in the biogenesis of curli organelles.</text>
</comment>
<dbReference type="Proteomes" id="UP001155034">
    <property type="component" value="Unassembled WGS sequence"/>
</dbReference>
<dbReference type="AlphaFoldDB" id="A0A9X2U5F7"/>